<dbReference type="EMBL" id="CP000155">
    <property type="protein sequence ID" value="ABC29991.1"/>
    <property type="molecule type" value="Genomic_DNA"/>
</dbReference>
<proteinExistence type="predicted"/>
<dbReference type="HOGENOM" id="CLU_2806478_0_0_6"/>
<dbReference type="AlphaFoldDB" id="Q2SH83"/>
<evidence type="ECO:0000313" key="1">
    <source>
        <dbReference type="EMBL" id="ABC29991.1"/>
    </source>
</evidence>
<reference evidence="1 2" key="1">
    <citation type="journal article" date="2005" name="Nucleic Acids Res.">
        <title>Genomic blueprint of Hahella chejuensis, a marine microbe producing an algicidal agent.</title>
        <authorList>
            <person name="Jeong H."/>
            <person name="Yim J.H."/>
            <person name="Lee C."/>
            <person name="Choi S.-H."/>
            <person name="Park Y.K."/>
            <person name="Yoon S.H."/>
            <person name="Hur C.-G."/>
            <person name="Kang H.-Y."/>
            <person name="Kim D."/>
            <person name="Lee H.H."/>
            <person name="Park K.H."/>
            <person name="Park S.-H."/>
            <person name="Park H.-S."/>
            <person name="Lee H.K."/>
            <person name="Oh T.K."/>
            <person name="Kim J.F."/>
        </authorList>
    </citation>
    <scope>NUCLEOTIDE SEQUENCE [LARGE SCALE GENOMIC DNA]</scope>
    <source>
        <strain evidence="1 2">KCTC 2396</strain>
    </source>
</reference>
<dbReference type="STRING" id="349521.HCH_03231"/>
<name>Q2SH83_HAHCH</name>
<keyword evidence="2" id="KW-1185">Reference proteome</keyword>
<evidence type="ECO:0000313" key="2">
    <source>
        <dbReference type="Proteomes" id="UP000000238"/>
    </source>
</evidence>
<gene>
    <name evidence="1" type="ordered locus">HCH_03231</name>
</gene>
<dbReference type="Proteomes" id="UP000000238">
    <property type="component" value="Chromosome"/>
</dbReference>
<sequence length="67" mass="7508">MCMWSGLKTLYFDLVDKDDAALGFGCRKLKKIFGHSFFMSFRSVFSFEPGLDTKASPGKEIDLSASM</sequence>
<organism evidence="1 2">
    <name type="scientific">Hahella chejuensis (strain KCTC 2396)</name>
    <dbReference type="NCBI Taxonomy" id="349521"/>
    <lineage>
        <taxon>Bacteria</taxon>
        <taxon>Pseudomonadati</taxon>
        <taxon>Pseudomonadota</taxon>
        <taxon>Gammaproteobacteria</taxon>
        <taxon>Oceanospirillales</taxon>
        <taxon>Hahellaceae</taxon>
        <taxon>Hahella</taxon>
    </lineage>
</organism>
<accession>Q2SH83</accession>
<protein>
    <submittedName>
        <fullName evidence="1">Uncharacterized protein</fullName>
    </submittedName>
</protein>
<dbReference type="KEGG" id="hch:HCH_03231"/>